<sequence length="99" mass="11822">MQPTPNTPANRNPYLWEQAKKRVEFKQHLRTYVLINAAVWTIYLALTFFVDRRIGRFPWPVFMTFGWGIGLVSHYLSVYWQGNGSDPIEREYQRLQQSQ</sequence>
<dbReference type="InterPro" id="IPR025698">
    <property type="entry name" value="2TM_dom"/>
</dbReference>
<evidence type="ECO:0000313" key="4">
    <source>
        <dbReference type="Proteomes" id="UP000488299"/>
    </source>
</evidence>
<evidence type="ECO:0000256" key="1">
    <source>
        <dbReference type="SAM" id="Phobius"/>
    </source>
</evidence>
<accession>A0A7J5TZX0</accession>
<keyword evidence="1" id="KW-0472">Membrane</keyword>
<feature type="transmembrane region" description="Helical" evidence="1">
    <location>
        <begin position="57"/>
        <end position="76"/>
    </location>
</feature>
<gene>
    <name evidence="3" type="ORF">F5984_09495</name>
</gene>
<organism evidence="3 4">
    <name type="scientific">Rudanella paleaurantiibacter</name>
    <dbReference type="NCBI Taxonomy" id="2614655"/>
    <lineage>
        <taxon>Bacteria</taxon>
        <taxon>Pseudomonadati</taxon>
        <taxon>Bacteroidota</taxon>
        <taxon>Cytophagia</taxon>
        <taxon>Cytophagales</taxon>
        <taxon>Cytophagaceae</taxon>
        <taxon>Rudanella</taxon>
    </lineage>
</organism>
<dbReference type="Proteomes" id="UP000488299">
    <property type="component" value="Unassembled WGS sequence"/>
</dbReference>
<name>A0A7J5TZX0_9BACT</name>
<keyword evidence="4" id="KW-1185">Reference proteome</keyword>
<evidence type="ECO:0000313" key="3">
    <source>
        <dbReference type="EMBL" id="KAB7731043.1"/>
    </source>
</evidence>
<keyword evidence="1" id="KW-0812">Transmembrane</keyword>
<dbReference type="RefSeq" id="WP_152124029.1">
    <property type="nucleotide sequence ID" value="NZ_WELI01000003.1"/>
</dbReference>
<keyword evidence="1" id="KW-1133">Transmembrane helix</keyword>
<reference evidence="3 4" key="1">
    <citation type="submission" date="2019-10" db="EMBL/GenBank/DDBJ databases">
        <title>Rudanella paleaurantiibacter sp. nov., isolated from sludge.</title>
        <authorList>
            <person name="Xu S.Q."/>
        </authorList>
    </citation>
    <scope>NUCLEOTIDE SEQUENCE [LARGE SCALE GENOMIC DNA]</scope>
    <source>
        <strain evidence="3 4">HX-22-17</strain>
    </source>
</reference>
<comment type="caution">
    <text evidence="3">The sequence shown here is derived from an EMBL/GenBank/DDBJ whole genome shotgun (WGS) entry which is preliminary data.</text>
</comment>
<dbReference type="AlphaFoldDB" id="A0A7J5TZX0"/>
<feature type="transmembrane region" description="Helical" evidence="1">
    <location>
        <begin position="31"/>
        <end position="50"/>
    </location>
</feature>
<dbReference type="EMBL" id="WELI01000003">
    <property type="protein sequence ID" value="KAB7731043.1"/>
    <property type="molecule type" value="Genomic_DNA"/>
</dbReference>
<evidence type="ECO:0000259" key="2">
    <source>
        <dbReference type="Pfam" id="PF13239"/>
    </source>
</evidence>
<feature type="domain" description="2TM" evidence="2">
    <location>
        <begin position="18"/>
        <end position="86"/>
    </location>
</feature>
<proteinExistence type="predicted"/>
<dbReference type="Pfam" id="PF13239">
    <property type="entry name" value="2TM"/>
    <property type="match status" value="1"/>
</dbReference>
<protein>
    <recommendedName>
        <fullName evidence="2">2TM domain-containing protein</fullName>
    </recommendedName>
</protein>